<dbReference type="Proteomes" id="UP000838756">
    <property type="component" value="Unassembled WGS sequence"/>
</dbReference>
<sequence>VAANSLRSADVYPSLVRLAGGAGGAGPALREALLQFGALLSPPL</sequence>
<name>A0A8S4QTD0_9NEOP</name>
<dbReference type="AlphaFoldDB" id="A0A8S4QTD0"/>
<reference evidence="1" key="1">
    <citation type="submission" date="2022-03" db="EMBL/GenBank/DDBJ databases">
        <authorList>
            <person name="Lindestad O."/>
        </authorList>
    </citation>
    <scope>NUCLEOTIDE SEQUENCE</scope>
</reference>
<organism evidence="1 2">
    <name type="scientific">Pararge aegeria aegeria</name>
    <dbReference type="NCBI Taxonomy" id="348720"/>
    <lineage>
        <taxon>Eukaryota</taxon>
        <taxon>Metazoa</taxon>
        <taxon>Ecdysozoa</taxon>
        <taxon>Arthropoda</taxon>
        <taxon>Hexapoda</taxon>
        <taxon>Insecta</taxon>
        <taxon>Pterygota</taxon>
        <taxon>Neoptera</taxon>
        <taxon>Endopterygota</taxon>
        <taxon>Lepidoptera</taxon>
        <taxon>Glossata</taxon>
        <taxon>Ditrysia</taxon>
        <taxon>Papilionoidea</taxon>
        <taxon>Nymphalidae</taxon>
        <taxon>Satyrinae</taxon>
        <taxon>Satyrini</taxon>
        <taxon>Parargina</taxon>
        <taxon>Pararge</taxon>
    </lineage>
</organism>
<evidence type="ECO:0000313" key="2">
    <source>
        <dbReference type="Proteomes" id="UP000838756"/>
    </source>
</evidence>
<gene>
    <name evidence="1" type="primary">jg22248</name>
    <name evidence="1" type="ORF">PAEG_LOCUS5931</name>
</gene>
<keyword evidence="2" id="KW-1185">Reference proteome</keyword>
<accession>A0A8S4QTD0</accession>
<comment type="caution">
    <text evidence="1">The sequence shown here is derived from an EMBL/GenBank/DDBJ whole genome shotgun (WGS) entry which is preliminary data.</text>
</comment>
<protein>
    <submittedName>
        <fullName evidence="1">Jg22248 protein</fullName>
    </submittedName>
</protein>
<proteinExistence type="predicted"/>
<feature type="non-terminal residue" evidence="1">
    <location>
        <position position="1"/>
    </location>
</feature>
<evidence type="ECO:0000313" key="1">
    <source>
        <dbReference type="EMBL" id="CAH2218075.1"/>
    </source>
</evidence>
<dbReference type="EMBL" id="CAKXAJ010019011">
    <property type="protein sequence ID" value="CAH2218075.1"/>
    <property type="molecule type" value="Genomic_DNA"/>
</dbReference>